<dbReference type="EMBL" id="BAABEP010000022">
    <property type="protein sequence ID" value="GAA3734410.1"/>
    <property type="molecule type" value="Genomic_DNA"/>
</dbReference>
<dbReference type="Pfam" id="PF21962">
    <property type="entry name" value="DUF6924"/>
    <property type="match status" value="2"/>
</dbReference>
<reference evidence="3" key="1">
    <citation type="journal article" date="2019" name="Int. J. Syst. Evol. Microbiol.">
        <title>The Global Catalogue of Microorganisms (GCM) 10K type strain sequencing project: providing services to taxonomists for standard genome sequencing and annotation.</title>
        <authorList>
            <consortium name="The Broad Institute Genomics Platform"/>
            <consortium name="The Broad Institute Genome Sequencing Center for Infectious Disease"/>
            <person name="Wu L."/>
            <person name="Ma J."/>
        </authorList>
    </citation>
    <scope>NUCLEOTIDE SEQUENCE [LARGE SCALE GENOMIC DNA]</scope>
    <source>
        <strain evidence="3">JCM 30846</strain>
    </source>
</reference>
<feature type="domain" description="DUF6924" evidence="1">
    <location>
        <begin position="30"/>
        <end position="159"/>
    </location>
</feature>
<sequence>MVRQTCPEDVEDRHMALPAIPQLSPGEIPWVCACYEAGEARWGEQLDAVGVRDEDGVLTLTAAGVRLRTVEHPAWERLSAGNIPALLPAGGAVPPAAVLADIPALYGGEPLVVDLRKAPGRGVRVPGDRLGEVLAGLLDGTLDFDDLVRGMDMYGRYEGDGGRPAFPTPTAAAPRAFPLLPVGEETLLVRTCFDDEDGWRALLAEFGGADGEGRVGVGLEWETDDMDDFPLYALSVDDRRFEGLCPGQVPAALPPLEPGTCEEVESTCLVLLADAGTFAEPGGPLVAVDPFDTPGLSTVVPRRVAAGMACNLGISNMDFSDFVATGDPADFWL</sequence>
<evidence type="ECO:0000313" key="2">
    <source>
        <dbReference type="EMBL" id="GAA3734410.1"/>
    </source>
</evidence>
<organism evidence="2 3">
    <name type="scientific">Streptomyces tremellae</name>
    <dbReference type="NCBI Taxonomy" id="1124239"/>
    <lineage>
        <taxon>Bacteria</taxon>
        <taxon>Bacillati</taxon>
        <taxon>Actinomycetota</taxon>
        <taxon>Actinomycetes</taxon>
        <taxon>Kitasatosporales</taxon>
        <taxon>Streptomycetaceae</taxon>
        <taxon>Streptomyces</taxon>
    </lineage>
</organism>
<evidence type="ECO:0000313" key="3">
    <source>
        <dbReference type="Proteomes" id="UP001499884"/>
    </source>
</evidence>
<gene>
    <name evidence="2" type="ORF">GCM10023082_34600</name>
</gene>
<accession>A0ABP7F9T5</accession>
<proteinExistence type="predicted"/>
<keyword evidence="3" id="KW-1185">Reference proteome</keyword>
<evidence type="ECO:0000259" key="1">
    <source>
        <dbReference type="Pfam" id="PF21962"/>
    </source>
</evidence>
<name>A0ABP7F9T5_9ACTN</name>
<feature type="domain" description="DUF6924" evidence="1">
    <location>
        <begin position="185"/>
        <end position="328"/>
    </location>
</feature>
<comment type="caution">
    <text evidence="2">The sequence shown here is derived from an EMBL/GenBank/DDBJ whole genome shotgun (WGS) entry which is preliminary data.</text>
</comment>
<protein>
    <recommendedName>
        <fullName evidence="1">DUF6924 domain-containing protein</fullName>
    </recommendedName>
</protein>
<dbReference type="Proteomes" id="UP001499884">
    <property type="component" value="Unassembled WGS sequence"/>
</dbReference>
<dbReference type="InterPro" id="IPR053832">
    <property type="entry name" value="DUF6924"/>
</dbReference>